<feature type="domain" description="Electron transfer flavoprotein alpha/beta-subunit N-terminal" evidence="2">
    <location>
        <begin position="9"/>
        <end position="194"/>
    </location>
</feature>
<dbReference type="InterPro" id="IPR014731">
    <property type="entry name" value="ETF_asu_C"/>
</dbReference>
<dbReference type="PIRSF" id="PIRSF000089">
    <property type="entry name" value="Electra_flavoP_a"/>
    <property type="match status" value="1"/>
</dbReference>
<dbReference type="InterPro" id="IPR033947">
    <property type="entry name" value="ETF_alpha_N"/>
</dbReference>
<name>A0ABY1JFH6_9BACT</name>
<reference evidence="3 4" key="1">
    <citation type="submission" date="2016-11" db="EMBL/GenBank/DDBJ databases">
        <authorList>
            <person name="Varghese N."/>
            <person name="Submissions S."/>
        </authorList>
    </citation>
    <scope>NUCLEOTIDE SEQUENCE [LARGE SCALE GENOMIC DNA]</scope>
    <source>
        <strain evidence="3 4">DSM 20664</strain>
    </source>
</reference>
<sequence length="336" mass="36796">MTVSDKREMLIFAEQRRGRVHPVAFELLGKAIELSGNRDLTVSAVLLGRDVRGEAQELIYYGAKKVYLFDDPSFYNYDPFLYKANLVALARKINPYAILFGSTHIGRSLAPRVAADLQTGLTADCTDLSIDEDGTFIQTRPAFTGNILAHIKTKTTPSMSTVRYKVMQRASRDENREGVVVNMTPLSSVPSWRVICEHIIEGIGLADAEVIVSGGRGLKRPEDFKMLEELAKLLGGVVGSSRPLVDEGWIGKEHQVGFSGNTVKPKLYIACGISGSPQHLAGMRDSEVIIAINLDPSAPIFRYADIGIIGDIYEVVPRFIEILRSVLGSSVLGSDL</sequence>
<dbReference type="PANTHER" id="PTHR43153">
    <property type="entry name" value="ELECTRON TRANSFER FLAVOPROTEIN ALPHA"/>
    <property type="match status" value="1"/>
</dbReference>
<dbReference type="Pfam" id="PF01012">
    <property type="entry name" value="ETF"/>
    <property type="match status" value="1"/>
</dbReference>
<dbReference type="PANTHER" id="PTHR43153:SF1">
    <property type="entry name" value="ELECTRON TRANSFER FLAVOPROTEIN SUBUNIT ALPHA, MITOCHONDRIAL"/>
    <property type="match status" value="1"/>
</dbReference>
<dbReference type="InterPro" id="IPR014730">
    <property type="entry name" value="ETF_a/b_N"/>
</dbReference>
<dbReference type="Gene3D" id="3.40.50.620">
    <property type="entry name" value="HUPs"/>
    <property type="match status" value="1"/>
</dbReference>
<keyword evidence="4" id="KW-1185">Reference proteome</keyword>
<gene>
    <name evidence="3" type="ORF">SAMN05444368_1948</name>
</gene>
<comment type="caution">
    <text evidence="3">The sequence shown here is derived from an EMBL/GenBank/DDBJ whole genome shotgun (WGS) entry which is preliminary data.</text>
</comment>
<dbReference type="InterPro" id="IPR001308">
    <property type="entry name" value="ETF_a/FixB"/>
</dbReference>
<dbReference type="Pfam" id="PF00766">
    <property type="entry name" value="ETF_alpha"/>
    <property type="match status" value="1"/>
</dbReference>
<evidence type="ECO:0000313" key="4">
    <source>
        <dbReference type="Proteomes" id="UP000185093"/>
    </source>
</evidence>
<dbReference type="InterPro" id="IPR029035">
    <property type="entry name" value="DHS-like_NAD/FAD-binding_dom"/>
</dbReference>
<dbReference type="SUPFAM" id="SSF52402">
    <property type="entry name" value="Adenine nucleotide alpha hydrolases-like"/>
    <property type="match status" value="1"/>
</dbReference>
<evidence type="ECO:0000259" key="2">
    <source>
        <dbReference type="SMART" id="SM00893"/>
    </source>
</evidence>
<dbReference type="SMART" id="SM00893">
    <property type="entry name" value="ETF"/>
    <property type="match status" value="1"/>
</dbReference>
<protein>
    <submittedName>
        <fullName evidence="3">Electron transfer flavoprotein alpha subunit apoprotein</fullName>
    </submittedName>
</protein>
<dbReference type="CDD" id="cd01715">
    <property type="entry name" value="ETF_alpha"/>
    <property type="match status" value="1"/>
</dbReference>
<evidence type="ECO:0000313" key="3">
    <source>
        <dbReference type="EMBL" id="SIN79019.1"/>
    </source>
</evidence>
<comment type="similarity">
    <text evidence="1">Belongs to the ETF alpha-subunit/FixB family.</text>
</comment>
<organism evidence="3 4">
    <name type="scientific">Acetomicrobium flavidum</name>
    <dbReference type="NCBI Taxonomy" id="49896"/>
    <lineage>
        <taxon>Bacteria</taxon>
        <taxon>Thermotogati</taxon>
        <taxon>Synergistota</taxon>
        <taxon>Synergistia</taxon>
        <taxon>Synergistales</taxon>
        <taxon>Acetomicrobiaceae</taxon>
        <taxon>Acetomicrobium</taxon>
    </lineage>
</organism>
<dbReference type="RefSeq" id="WP_074200074.1">
    <property type="nucleotide sequence ID" value="NZ_FSQZ01000001.1"/>
</dbReference>
<accession>A0ABY1JFH6</accession>
<dbReference type="InterPro" id="IPR014729">
    <property type="entry name" value="Rossmann-like_a/b/a_fold"/>
</dbReference>
<proteinExistence type="inferred from homology"/>
<dbReference type="EMBL" id="FSQZ01000001">
    <property type="protein sequence ID" value="SIN79019.1"/>
    <property type="molecule type" value="Genomic_DNA"/>
</dbReference>
<dbReference type="Gene3D" id="3.40.50.1220">
    <property type="entry name" value="TPP-binding domain"/>
    <property type="match status" value="1"/>
</dbReference>
<dbReference type="SUPFAM" id="SSF52467">
    <property type="entry name" value="DHS-like NAD/FAD-binding domain"/>
    <property type="match status" value="1"/>
</dbReference>
<evidence type="ECO:0000256" key="1">
    <source>
        <dbReference type="ARBA" id="ARBA00005817"/>
    </source>
</evidence>
<dbReference type="Proteomes" id="UP000185093">
    <property type="component" value="Unassembled WGS sequence"/>
</dbReference>